<sequence length="132" mass="14714">MTVIDVTIPMKPVPKERPRTGIGHVYTPRKTKIAETAISYAVNAEMKKRRIPPFRNEALRVTVLFSFSTADKKRINTPKKTRPDIDNLGKTVLDALNGVAFKDDGQVADFICRKEFSANDSITISIEPIQAA</sequence>
<dbReference type="Gene3D" id="3.30.1330.70">
    <property type="entry name" value="Holliday junction resolvase RusA"/>
    <property type="match status" value="1"/>
</dbReference>
<keyword evidence="2" id="KW-1185">Reference proteome</keyword>
<comment type="caution">
    <text evidence="1">The sequence shown here is derived from an EMBL/GenBank/DDBJ whole genome shotgun (WGS) entry which is preliminary data.</text>
</comment>
<dbReference type="GO" id="GO:0000287">
    <property type="term" value="F:magnesium ion binding"/>
    <property type="evidence" value="ECO:0007669"/>
    <property type="project" value="InterPro"/>
</dbReference>
<accession>A0A6L6YJC1</accession>
<proteinExistence type="predicted"/>
<gene>
    <name evidence="1" type="ORF">E5987_06090</name>
</gene>
<dbReference type="Proteomes" id="UP000472580">
    <property type="component" value="Unassembled WGS sequence"/>
</dbReference>
<dbReference type="EMBL" id="WSRP01000015">
    <property type="protein sequence ID" value="MVX56778.1"/>
    <property type="molecule type" value="Genomic_DNA"/>
</dbReference>
<dbReference type="Pfam" id="PF05866">
    <property type="entry name" value="RusA"/>
    <property type="match status" value="1"/>
</dbReference>
<dbReference type="SUPFAM" id="SSF103084">
    <property type="entry name" value="Holliday junction resolvase RusA"/>
    <property type="match status" value="1"/>
</dbReference>
<protein>
    <submittedName>
        <fullName evidence="1">RusA family crossover junction endodeoxyribonuclease</fullName>
    </submittedName>
</protein>
<dbReference type="GO" id="GO:0006310">
    <property type="term" value="P:DNA recombination"/>
    <property type="evidence" value="ECO:0007669"/>
    <property type="project" value="InterPro"/>
</dbReference>
<evidence type="ECO:0000313" key="1">
    <source>
        <dbReference type="EMBL" id="MVX56778.1"/>
    </source>
</evidence>
<name>A0A6L6YJC1_9BURK</name>
<evidence type="ECO:0000313" key="2">
    <source>
        <dbReference type="Proteomes" id="UP000472580"/>
    </source>
</evidence>
<dbReference type="InterPro" id="IPR036614">
    <property type="entry name" value="RusA-like_sf"/>
</dbReference>
<reference evidence="1 2" key="1">
    <citation type="submission" date="2019-12" db="EMBL/GenBank/DDBJ databases">
        <title>Microbes associate with the intestines of laboratory mice.</title>
        <authorList>
            <person name="Navarre W."/>
            <person name="Wong E."/>
        </authorList>
    </citation>
    <scope>NUCLEOTIDE SEQUENCE [LARGE SCALE GENOMIC DNA]</scope>
    <source>
        <strain evidence="1 2">NM82_D38</strain>
    </source>
</reference>
<dbReference type="RefSeq" id="WP_160335208.1">
    <property type="nucleotide sequence ID" value="NZ_WSRP01000015.1"/>
</dbReference>
<dbReference type="GO" id="GO:0006281">
    <property type="term" value="P:DNA repair"/>
    <property type="evidence" value="ECO:0007669"/>
    <property type="project" value="InterPro"/>
</dbReference>
<dbReference type="OrthoDB" id="73971at2"/>
<dbReference type="AlphaFoldDB" id="A0A6L6YJC1"/>
<dbReference type="InterPro" id="IPR008822">
    <property type="entry name" value="Endonuclease_RusA-like"/>
</dbReference>
<organism evidence="1 2">
    <name type="scientific">Parasutterella muris</name>
    <dbReference type="NCBI Taxonomy" id="2565572"/>
    <lineage>
        <taxon>Bacteria</taxon>
        <taxon>Pseudomonadati</taxon>
        <taxon>Pseudomonadota</taxon>
        <taxon>Betaproteobacteria</taxon>
        <taxon>Burkholderiales</taxon>
        <taxon>Sutterellaceae</taxon>
        <taxon>Parasutterella</taxon>
    </lineage>
</organism>